<keyword evidence="1 8" id="KW-0732">Signal</keyword>
<dbReference type="OrthoDB" id="6708821at2"/>
<evidence type="ECO:0000256" key="4">
    <source>
        <dbReference type="ARBA" id="ARBA00023136"/>
    </source>
</evidence>
<dbReference type="InterPro" id="IPR007443">
    <property type="entry name" value="LpoA"/>
</dbReference>
<dbReference type="Proteomes" id="UP000252707">
    <property type="component" value="Unassembled WGS sequence"/>
</dbReference>
<feature type="signal peptide" evidence="8">
    <location>
        <begin position="1"/>
        <end position="26"/>
    </location>
</feature>
<dbReference type="SUPFAM" id="SSF53822">
    <property type="entry name" value="Periplasmic binding protein-like I"/>
    <property type="match status" value="1"/>
</dbReference>
<dbReference type="Gene3D" id="1.25.40.10">
    <property type="entry name" value="Tetratricopeptide repeat domain"/>
    <property type="match status" value="1"/>
</dbReference>
<evidence type="ECO:0000256" key="2">
    <source>
        <dbReference type="ARBA" id="ARBA00022960"/>
    </source>
</evidence>
<evidence type="ECO:0000256" key="5">
    <source>
        <dbReference type="ARBA" id="ARBA00023139"/>
    </source>
</evidence>
<evidence type="ECO:0000313" key="10">
    <source>
        <dbReference type="Proteomes" id="UP000252707"/>
    </source>
</evidence>
<dbReference type="GO" id="GO:0031241">
    <property type="term" value="C:periplasmic side of cell outer membrane"/>
    <property type="evidence" value="ECO:0007669"/>
    <property type="project" value="TreeGrafter"/>
</dbReference>
<gene>
    <name evidence="9" type="ORF">DFQ59_101723</name>
</gene>
<name>A0A369CIN7_9GAMM</name>
<dbReference type="PROSITE" id="PS51257">
    <property type="entry name" value="PROKAR_LIPOPROTEIN"/>
    <property type="match status" value="1"/>
</dbReference>
<evidence type="ECO:0008006" key="11">
    <source>
        <dbReference type="Google" id="ProtNLM"/>
    </source>
</evidence>
<dbReference type="AlphaFoldDB" id="A0A369CIN7"/>
<comment type="caution">
    <text evidence="9">The sequence shown here is derived from an EMBL/GenBank/DDBJ whole genome shotgun (WGS) entry which is preliminary data.</text>
</comment>
<dbReference type="GO" id="GO:0008360">
    <property type="term" value="P:regulation of cell shape"/>
    <property type="evidence" value="ECO:0007669"/>
    <property type="project" value="UniProtKB-KW"/>
</dbReference>
<keyword evidence="6" id="KW-0998">Cell outer membrane</keyword>
<proteinExistence type="predicted"/>
<sequence length="623" mass="67543">MSAMTRHLLQAALLSLVLVLSGCTGMAPVATTAPTGGEAQAESLLRSGQPAQAAREYRRLADAASPPRREALLLSAAEAWLEADDGAAARATLEALGSGALPPALAARRAIVTGGLQLRDNDPEAALASLRGLEETPLDARSESRYHRIRAEALERSGRFADAARERIALDFLLSNPEAILANQRSTWADLNRLSPEQLSAQRTRPAPDTYSGWLELVMVQRLFARNPEQQARELDNWRARYPDHPAQRYLLASPETPAAPARYPDRLALLLPLSGELAPIGQAVREGFMAAYYSDRHGSNAPRVQVHDTRAGGARAAYEAAVATGAGMVVGPLTKEELADLVTGGELTVPILALNRVDVSPPPAGLYQFGLAPEDDAREAARRAWDDGHRRVLVLVPAGEWGERVAQAFLEAWYAAGGSVAETQYYSGDSLADSVKDLLNITESEQRRSQLSGQLGRQLKFQPQRRQDADAVFLAAFPRDARQIRPLLDFYYASDLPVYATSHVYSGGHNPSADQDMDGIHFADLPWIIDPGAEDLALKEHFAALWPDSAERFSRLFALGLDAYTLVPRLQALAQDPSLSIPGRTGLLSLAPDGRVHRSLVWAHFEQGIATPDVEPGFTVNP</sequence>
<evidence type="ECO:0000256" key="6">
    <source>
        <dbReference type="ARBA" id="ARBA00023237"/>
    </source>
</evidence>
<dbReference type="InterPro" id="IPR011990">
    <property type="entry name" value="TPR-like_helical_dom_sf"/>
</dbReference>
<keyword evidence="5" id="KW-0564">Palmitate</keyword>
<dbReference type="CDD" id="cd06339">
    <property type="entry name" value="PBP1_YraM_LppC_lipoprotein-like"/>
    <property type="match status" value="1"/>
</dbReference>
<dbReference type="GO" id="GO:0030234">
    <property type="term" value="F:enzyme regulator activity"/>
    <property type="evidence" value="ECO:0007669"/>
    <property type="project" value="TreeGrafter"/>
</dbReference>
<keyword evidence="4" id="KW-0472">Membrane</keyword>
<feature type="chain" id="PRO_5016950867" description="Penicillin-binding protein activator" evidence="8">
    <location>
        <begin position="27"/>
        <end position="623"/>
    </location>
</feature>
<protein>
    <recommendedName>
        <fullName evidence="11">Penicillin-binding protein activator</fullName>
    </recommendedName>
</protein>
<accession>A0A369CIN7</accession>
<evidence type="ECO:0000256" key="8">
    <source>
        <dbReference type="SAM" id="SignalP"/>
    </source>
</evidence>
<organism evidence="9 10">
    <name type="scientific">Thioalbus denitrificans</name>
    <dbReference type="NCBI Taxonomy" id="547122"/>
    <lineage>
        <taxon>Bacteria</taxon>
        <taxon>Pseudomonadati</taxon>
        <taxon>Pseudomonadota</taxon>
        <taxon>Gammaproteobacteria</taxon>
        <taxon>Chromatiales</taxon>
        <taxon>Ectothiorhodospiraceae</taxon>
        <taxon>Thioalbus</taxon>
    </lineage>
</organism>
<dbReference type="RefSeq" id="WP_114278264.1">
    <property type="nucleotide sequence ID" value="NZ_QPJY01000001.1"/>
</dbReference>
<dbReference type="PANTHER" id="PTHR38038:SF1">
    <property type="entry name" value="PENICILLIN-BINDING PROTEIN ACTIVATOR LPOA"/>
    <property type="match status" value="1"/>
</dbReference>
<evidence type="ECO:0000256" key="7">
    <source>
        <dbReference type="ARBA" id="ARBA00023288"/>
    </source>
</evidence>
<keyword evidence="2" id="KW-0133">Cell shape</keyword>
<keyword evidence="7" id="KW-0449">Lipoprotein</keyword>
<keyword evidence="10" id="KW-1185">Reference proteome</keyword>
<dbReference type="EMBL" id="QPJY01000001">
    <property type="protein sequence ID" value="RCX33421.1"/>
    <property type="molecule type" value="Genomic_DNA"/>
</dbReference>
<reference evidence="9 10" key="1">
    <citation type="submission" date="2018-07" db="EMBL/GenBank/DDBJ databases">
        <title>Genomic Encyclopedia of Type Strains, Phase IV (KMG-IV): sequencing the most valuable type-strain genomes for metagenomic binning, comparative biology and taxonomic classification.</title>
        <authorList>
            <person name="Goeker M."/>
        </authorList>
    </citation>
    <scope>NUCLEOTIDE SEQUENCE [LARGE SCALE GENOMIC DNA]</scope>
    <source>
        <strain evidence="9 10">DSM 26407</strain>
    </source>
</reference>
<dbReference type="InterPro" id="IPR028082">
    <property type="entry name" value="Peripla_BP_I"/>
</dbReference>
<dbReference type="Gene3D" id="1.25.40.650">
    <property type="match status" value="1"/>
</dbReference>
<dbReference type="PANTHER" id="PTHR38038">
    <property type="entry name" value="PENICILLIN-BINDING PROTEIN ACTIVATOR LPOA"/>
    <property type="match status" value="1"/>
</dbReference>
<evidence type="ECO:0000313" key="9">
    <source>
        <dbReference type="EMBL" id="RCX33421.1"/>
    </source>
</evidence>
<dbReference type="GO" id="GO:0009252">
    <property type="term" value="P:peptidoglycan biosynthetic process"/>
    <property type="evidence" value="ECO:0007669"/>
    <property type="project" value="UniProtKB-KW"/>
</dbReference>
<dbReference type="Gene3D" id="3.40.50.2300">
    <property type="match status" value="2"/>
</dbReference>
<evidence type="ECO:0000256" key="3">
    <source>
        <dbReference type="ARBA" id="ARBA00022984"/>
    </source>
</evidence>
<keyword evidence="3" id="KW-0573">Peptidoglycan synthesis</keyword>
<evidence type="ECO:0000256" key="1">
    <source>
        <dbReference type="ARBA" id="ARBA00022729"/>
    </source>
</evidence>
<dbReference type="Pfam" id="PF04348">
    <property type="entry name" value="LppC"/>
    <property type="match status" value="1"/>
</dbReference>